<dbReference type="GO" id="GO:0000156">
    <property type="term" value="F:phosphorelay response regulator activity"/>
    <property type="evidence" value="ECO:0007669"/>
    <property type="project" value="InterPro"/>
</dbReference>
<sequence length="264" mass="29967">MIPAPLSNCVYLYLPFKPCNNMITAVLIDDEIVSLEALHLKIQKASDEIKVIQTFDSAPEAAKHIERLAPDVIFLDVEMPEMDGFDFLSAFPDRTFEVVITTAHSEYAIQAVRQSAVDFLLKPFSVKELEDTAGRLVQKIKSKRKTERSAFQKLNAQFDKIPVPSLRGISFLPIKEILYLVSEGNYTTIYLENNQKIVSSRNLGDYEALLENLQFFRIHHSTLINLAHIREYLRGEGGSVLLSDGTELDVSKRKKKEFLEVIGF</sequence>
<dbReference type="InterPro" id="IPR011006">
    <property type="entry name" value="CheY-like_superfamily"/>
</dbReference>
<feature type="domain" description="Response regulatory" evidence="2">
    <location>
        <begin position="24"/>
        <end position="137"/>
    </location>
</feature>
<evidence type="ECO:0000313" key="5">
    <source>
        <dbReference type="Proteomes" id="UP000253141"/>
    </source>
</evidence>
<dbReference type="PANTHER" id="PTHR37299:SF1">
    <property type="entry name" value="STAGE 0 SPORULATION PROTEIN A HOMOLOG"/>
    <property type="match status" value="1"/>
</dbReference>
<gene>
    <name evidence="4" type="ORF">DVG78_11190</name>
</gene>
<organism evidence="4 5">
    <name type="scientific">Runella aurantiaca</name>
    <dbReference type="NCBI Taxonomy" id="2282308"/>
    <lineage>
        <taxon>Bacteria</taxon>
        <taxon>Pseudomonadati</taxon>
        <taxon>Bacteroidota</taxon>
        <taxon>Cytophagia</taxon>
        <taxon>Cytophagales</taxon>
        <taxon>Spirosomataceae</taxon>
        <taxon>Runella</taxon>
    </lineage>
</organism>
<dbReference type="AlphaFoldDB" id="A0A369IFG3"/>
<dbReference type="Gene3D" id="2.40.50.1020">
    <property type="entry name" value="LytTr DNA-binding domain"/>
    <property type="match status" value="1"/>
</dbReference>
<dbReference type="SUPFAM" id="SSF52172">
    <property type="entry name" value="CheY-like"/>
    <property type="match status" value="1"/>
</dbReference>
<protein>
    <submittedName>
        <fullName evidence="4">DNA-binding response regulator</fullName>
    </submittedName>
</protein>
<accession>A0A369IFG3</accession>
<dbReference type="SMART" id="SM00448">
    <property type="entry name" value="REC"/>
    <property type="match status" value="1"/>
</dbReference>
<dbReference type="PROSITE" id="PS50930">
    <property type="entry name" value="HTH_LYTTR"/>
    <property type="match status" value="1"/>
</dbReference>
<evidence type="ECO:0000259" key="2">
    <source>
        <dbReference type="PROSITE" id="PS50110"/>
    </source>
</evidence>
<keyword evidence="5" id="KW-1185">Reference proteome</keyword>
<dbReference type="EMBL" id="QPIW01000007">
    <property type="protein sequence ID" value="RDB05964.1"/>
    <property type="molecule type" value="Genomic_DNA"/>
</dbReference>
<feature type="domain" description="HTH LytTR-type" evidence="3">
    <location>
        <begin position="161"/>
        <end position="264"/>
    </location>
</feature>
<dbReference type="Pfam" id="PF00072">
    <property type="entry name" value="Response_reg"/>
    <property type="match status" value="1"/>
</dbReference>
<comment type="caution">
    <text evidence="4">The sequence shown here is derived from an EMBL/GenBank/DDBJ whole genome shotgun (WGS) entry which is preliminary data.</text>
</comment>
<name>A0A369IFG3_9BACT</name>
<keyword evidence="1" id="KW-0597">Phosphoprotein</keyword>
<dbReference type="InterPro" id="IPR007492">
    <property type="entry name" value="LytTR_DNA-bd_dom"/>
</dbReference>
<dbReference type="Pfam" id="PF04397">
    <property type="entry name" value="LytTR"/>
    <property type="match status" value="1"/>
</dbReference>
<dbReference type="InterPro" id="IPR046947">
    <property type="entry name" value="LytR-like"/>
</dbReference>
<dbReference type="GO" id="GO:0003677">
    <property type="term" value="F:DNA binding"/>
    <property type="evidence" value="ECO:0007669"/>
    <property type="project" value="UniProtKB-KW"/>
</dbReference>
<evidence type="ECO:0000259" key="3">
    <source>
        <dbReference type="PROSITE" id="PS50930"/>
    </source>
</evidence>
<dbReference type="Proteomes" id="UP000253141">
    <property type="component" value="Unassembled WGS sequence"/>
</dbReference>
<dbReference type="InterPro" id="IPR001789">
    <property type="entry name" value="Sig_transdc_resp-reg_receiver"/>
</dbReference>
<feature type="modified residue" description="4-aspartylphosphate" evidence="1">
    <location>
        <position position="76"/>
    </location>
</feature>
<dbReference type="PANTHER" id="PTHR37299">
    <property type="entry name" value="TRANSCRIPTIONAL REGULATOR-RELATED"/>
    <property type="match status" value="1"/>
</dbReference>
<evidence type="ECO:0000313" key="4">
    <source>
        <dbReference type="EMBL" id="RDB05964.1"/>
    </source>
</evidence>
<reference evidence="4 5" key="1">
    <citation type="submission" date="2018-07" db="EMBL/GenBank/DDBJ databases">
        <title>Genome analysis of Runella aurantiaca.</title>
        <authorList>
            <person name="Yang X."/>
        </authorList>
    </citation>
    <scope>NUCLEOTIDE SEQUENCE [LARGE SCALE GENOMIC DNA]</scope>
    <source>
        <strain evidence="4 5">YX9</strain>
    </source>
</reference>
<keyword evidence="4" id="KW-0238">DNA-binding</keyword>
<dbReference type="Gene3D" id="3.40.50.2300">
    <property type="match status" value="1"/>
</dbReference>
<proteinExistence type="predicted"/>
<evidence type="ECO:0000256" key="1">
    <source>
        <dbReference type="PROSITE-ProRule" id="PRU00169"/>
    </source>
</evidence>
<dbReference type="PROSITE" id="PS50110">
    <property type="entry name" value="RESPONSE_REGULATORY"/>
    <property type="match status" value="1"/>
</dbReference>
<dbReference type="SMART" id="SM00850">
    <property type="entry name" value="LytTR"/>
    <property type="match status" value="1"/>
</dbReference>